<sequence>MFRKLALILIVFAVLGAVGAVVPGLTAGTAVACDDPSCG</sequence>
<dbReference type="Proteomes" id="UP000317909">
    <property type="component" value="Chromosome"/>
</dbReference>
<evidence type="ECO:0000313" key="1">
    <source>
        <dbReference type="EMBL" id="QDT73412.1"/>
    </source>
</evidence>
<reference evidence="1 2" key="1">
    <citation type="submission" date="2019-02" db="EMBL/GenBank/DDBJ databases">
        <title>Deep-cultivation of Planctomycetes and their phenomic and genomic characterization uncovers novel biology.</title>
        <authorList>
            <person name="Wiegand S."/>
            <person name="Jogler M."/>
            <person name="Boedeker C."/>
            <person name="Pinto D."/>
            <person name="Vollmers J."/>
            <person name="Rivas-Marin E."/>
            <person name="Kohn T."/>
            <person name="Peeters S.H."/>
            <person name="Heuer A."/>
            <person name="Rast P."/>
            <person name="Oberbeckmann S."/>
            <person name="Bunk B."/>
            <person name="Jeske O."/>
            <person name="Meyerdierks A."/>
            <person name="Storesund J.E."/>
            <person name="Kallscheuer N."/>
            <person name="Luecker S."/>
            <person name="Lage O.M."/>
            <person name="Pohl T."/>
            <person name="Merkel B.J."/>
            <person name="Hornburger P."/>
            <person name="Mueller R.-W."/>
            <person name="Bruemmer F."/>
            <person name="Labrenz M."/>
            <person name="Spormann A.M."/>
            <person name="Op den Camp H."/>
            <person name="Overmann J."/>
            <person name="Amann R."/>
            <person name="Jetten M.S.M."/>
            <person name="Mascher T."/>
            <person name="Medema M.H."/>
            <person name="Devos D.P."/>
            <person name="Kaster A.-K."/>
            <person name="Ovreas L."/>
            <person name="Rohde M."/>
            <person name="Galperin M.Y."/>
            <person name="Jogler C."/>
        </authorList>
    </citation>
    <scope>NUCLEOTIDE SEQUENCE [LARGE SCALE GENOMIC DNA]</scope>
    <source>
        <strain evidence="1 2">I41</strain>
    </source>
</reference>
<dbReference type="EMBL" id="CP036339">
    <property type="protein sequence ID" value="QDT73412.1"/>
    <property type="molecule type" value="Genomic_DNA"/>
</dbReference>
<dbReference type="PROSITE" id="PS51257">
    <property type="entry name" value="PROKAR_LIPOPROTEIN"/>
    <property type="match status" value="1"/>
</dbReference>
<keyword evidence="2" id="KW-1185">Reference proteome</keyword>
<dbReference type="KEGG" id="llh:I41_26010"/>
<evidence type="ECO:0000313" key="2">
    <source>
        <dbReference type="Proteomes" id="UP000317909"/>
    </source>
</evidence>
<gene>
    <name evidence="1" type="ORF">I41_26010</name>
</gene>
<name>A0A517TYG3_9BACT</name>
<proteinExistence type="predicted"/>
<organism evidence="1 2">
    <name type="scientific">Lacipirellula limnantheis</name>
    <dbReference type="NCBI Taxonomy" id="2528024"/>
    <lineage>
        <taxon>Bacteria</taxon>
        <taxon>Pseudomonadati</taxon>
        <taxon>Planctomycetota</taxon>
        <taxon>Planctomycetia</taxon>
        <taxon>Pirellulales</taxon>
        <taxon>Lacipirellulaceae</taxon>
        <taxon>Lacipirellula</taxon>
    </lineage>
</organism>
<protein>
    <submittedName>
        <fullName evidence="1">Uncharacterized protein</fullName>
    </submittedName>
</protein>
<accession>A0A517TYG3</accession>
<dbReference type="AlphaFoldDB" id="A0A517TYG3"/>